<dbReference type="RefSeq" id="WP_353949232.1">
    <property type="nucleotide sequence ID" value="NZ_CP159510.1"/>
</dbReference>
<proteinExistence type="predicted"/>
<dbReference type="AlphaFoldDB" id="A0AAU8IIT0"/>
<reference evidence="1" key="1">
    <citation type="submission" date="2024-06" db="EMBL/GenBank/DDBJ databases">
        <authorList>
            <person name="Fan A."/>
            <person name="Zhang F.Y."/>
            <person name="Zhang L."/>
        </authorList>
    </citation>
    <scope>NUCLEOTIDE SEQUENCE</scope>
    <source>
        <strain evidence="1">Y61</strain>
    </source>
</reference>
<sequence length="171" mass="19464">MHHLFCMIQNNRSRFVRFLLIMFGHVFRHRQIRTSIFSSERPKYQPAGLLSVTLSENIRDPAFRLHTGQTARLRRASFLNPLLPHCVMARGPDTKPGSAHGVIASLDSCDPLTIFGTGKAALRSMPLCPNDGTLLQRVARRPVDGFTISEPFHYRCHAKIRHSLRQIIRLV</sequence>
<gene>
    <name evidence="1" type="ORF">ABNN70_06850</name>
</gene>
<organism evidence="1">
    <name type="scientific">Sporolactobacillus sp. Y61</name>
    <dbReference type="NCBI Taxonomy" id="3160863"/>
    <lineage>
        <taxon>Bacteria</taxon>
        <taxon>Bacillati</taxon>
        <taxon>Bacillota</taxon>
        <taxon>Bacilli</taxon>
        <taxon>Bacillales</taxon>
        <taxon>Sporolactobacillaceae</taxon>
        <taxon>Sporolactobacillus</taxon>
    </lineage>
</organism>
<protein>
    <submittedName>
        <fullName evidence="1">Uncharacterized protein</fullName>
    </submittedName>
</protein>
<name>A0AAU8IIT0_9BACL</name>
<evidence type="ECO:0000313" key="1">
    <source>
        <dbReference type="EMBL" id="XCJ18155.1"/>
    </source>
</evidence>
<accession>A0AAU8IIT0</accession>
<dbReference type="EMBL" id="CP159510">
    <property type="protein sequence ID" value="XCJ18155.1"/>
    <property type="molecule type" value="Genomic_DNA"/>
</dbReference>